<proteinExistence type="predicted"/>
<dbReference type="Proteomes" id="UP000324222">
    <property type="component" value="Unassembled WGS sequence"/>
</dbReference>
<protein>
    <recommendedName>
        <fullName evidence="4">PiggyBac transposable element-derived protein domain-containing protein</fullName>
    </recommendedName>
</protein>
<evidence type="ECO:0000256" key="1">
    <source>
        <dbReference type="SAM" id="MobiDB-lite"/>
    </source>
</evidence>
<dbReference type="OrthoDB" id="6717908at2759"/>
<gene>
    <name evidence="2" type="ORF">E2C01_058944</name>
</gene>
<dbReference type="PANTHER" id="PTHR47272">
    <property type="entry name" value="DDE_TNP_1_7 DOMAIN-CONTAINING PROTEIN"/>
    <property type="match status" value="1"/>
</dbReference>
<evidence type="ECO:0000313" key="3">
    <source>
        <dbReference type="Proteomes" id="UP000324222"/>
    </source>
</evidence>
<evidence type="ECO:0000313" key="2">
    <source>
        <dbReference type="EMBL" id="MPC64823.1"/>
    </source>
</evidence>
<comment type="caution">
    <text evidence="2">The sequence shown here is derived from an EMBL/GenBank/DDBJ whole genome shotgun (WGS) entry which is preliminary data.</text>
</comment>
<accession>A0A5B7H431</accession>
<organism evidence="2 3">
    <name type="scientific">Portunus trituberculatus</name>
    <name type="common">Swimming crab</name>
    <name type="synonym">Neptunus trituberculatus</name>
    <dbReference type="NCBI Taxonomy" id="210409"/>
    <lineage>
        <taxon>Eukaryota</taxon>
        <taxon>Metazoa</taxon>
        <taxon>Ecdysozoa</taxon>
        <taxon>Arthropoda</taxon>
        <taxon>Crustacea</taxon>
        <taxon>Multicrustacea</taxon>
        <taxon>Malacostraca</taxon>
        <taxon>Eumalacostraca</taxon>
        <taxon>Eucarida</taxon>
        <taxon>Decapoda</taxon>
        <taxon>Pleocyemata</taxon>
        <taxon>Brachyura</taxon>
        <taxon>Eubrachyura</taxon>
        <taxon>Portunoidea</taxon>
        <taxon>Portunidae</taxon>
        <taxon>Portuninae</taxon>
        <taxon>Portunus</taxon>
    </lineage>
</organism>
<keyword evidence="3" id="KW-1185">Reference proteome</keyword>
<feature type="compositionally biased region" description="Basic and acidic residues" evidence="1">
    <location>
        <begin position="38"/>
        <end position="52"/>
    </location>
</feature>
<name>A0A5B7H431_PORTR</name>
<dbReference type="AlphaFoldDB" id="A0A5B7H431"/>
<dbReference type="EMBL" id="VSRR010022629">
    <property type="protein sequence ID" value="MPC64823.1"/>
    <property type="molecule type" value="Genomic_DNA"/>
</dbReference>
<reference evidence="2 3" key="1">
    <citation type="submission" date="2019-05" db="EMBL/GenBank/DDBJ databases">
        <title>Another draft genome of Portunus trituberculatus and its Hox gene families provides insights of decapod evolution.</title>
        <authorList>
            <person name="Jeong J.-H."/>
            <person name="Song I."/>
            <person name="Kim S."/>
            <person name="Choi T."/>
            <person name="Kim D."/>
            <person name="Ryu S."/>
            <person name="Kim W."/>
        </authorList>
    </citation>
    <scope>NUCLEOTIDE SEQUENCE [LARGE SCALE GENOMIC DNA]</scope>
    <source>
        <tissue evidence="2">Muscle</tissue>
    </source>
</reference>
<sequence>MLTSSRLHIHSDHSLTFSFLQLLSIGSMTRVRPQEMPQEDRNSEEDVKDPVRPRKKTKGAKTTVPKRRCIELVEYLKHKLELWYVGTARVNRVGCAPLMFTKEMDKKAVPRGKYDYYSSNGIFALRWKDDETVTLLSSDVGFQPVQNVKRRWYLQLFGYALDLCVCNAWVLYKCDCKVLEEKPMARNFFRLNIIHFACCHKAMMSRRAQHPPIQSRYDTSKPHIPTFAINCQTCKYCSTKTDVHRSSWMCDA</sequence>
<evidence type="ECO:0008006" key="4">
    <source>
        <dbReference type="Google" id="ProtNLM"/>
    </source>
</evidence>
<feature type="region of interest" description="Disordered" evidence="1">
    <location>
        <begin position="31"/>
        <end position="61"/>
    </location>
</feature>